<keyword evidence="1" id="KW-0812">Transmembrane</keyword>
<evidence type="ECO:0000256" key="1">
    <source>
        <dbReference type="SAM" id="Phobius"/>
    </source>
</evidence>
<gene>
    <name evidence="2" type="ORF">FUT82_06350</name>
</gene>
<accession>A0AAE6M876</accession>
<dbReference type="Proteomes" id="UP000323594">
    <property type="component" value="Chromosome"/>
</dbReference>
<name>A0AAE6M876_TREPH</name>
<dbReference type="AlphaFoldDB" id="A0AAE6M876"/>
<dbReference type="EMBL" id="CP042817">
    <property type="protein sequence ID" value="QEJ99601.1"/>
    <property type="molecule type" value="Genomic_DNA"/>
</dbReference>
<keyword evidence="1" id="KW-0472">Membrane</keyword>
<evidence type="ECO:0000313" key="3">
    <source>
        <dbReference type="Proteomes" id="UP000323594"/>
    </source>
</evidence>
<evidence type="ECO:0008006" key="4">
    <source>
        <dbReference type="Google" id="ProtNLM"/>
    </source>
</evidence>
<proteinExistence type="predicted"/>
<feature type="transmembrane region" description="Helical" evidence="1">
    <location>
        <begin position="36"/>
        <end position="55"/>
    </location>
</feature>
<sequence length="119" mass="11787">MTDEEAVKCHAIIHAAAAAAAGVGAGLAQLPVADHLAIIPIQVGMIISLGGVFGIELSESAAKSTLGTATAATIGRGISQVLVGWIPGIGNVINASTAAGVTETIGWVIANDFAKKSKE</sequence>
<feature type="transmembrane region" description="Helical" evidence="1">
    <location>
        <begin position="12"/>
        <end position="30"/>
    </location>
</feature>
<organism evidence="2 3">
    <name type="scientific">Treponema phagedenis</name>
    <dbReference type="NCBI Taxonomy" id="162"/>
    <lineage>
        <taxon>Bacteria</taxon>
        <taxon>Pseudomonadati</taxon>
        <taxon>Spirochaetota</taxon>
        <taxon>Spirochaetia</taxon>
        <taxon>Spirochaetales</taxon>
        <taxon>Treponemataceae</taxon>
        <taxon>Treponema</taxon>
    </lineage>
</organism>
<keyword evidence="1" id="KW-1133">Transmembrane helix</keyword>
<protein>
    <recommendedName>
        <fullName evidence="4">DUF697 domain-containing protein</fullName>
    </recommendedName>
</protein>
<evidence type="ECO:0000313" key="2">
    <source>
        <dbReference type="EMBL" id="QEJ99601.1"/>
    </source>
</evidence>
<reference evidence="2 3" key="1">
    <citation type="submission" date="2019-08" db="EMBL/GenBank/DDBJ databases">
        <authorList>
            <person name="Kuhnert P."/>
        </authorList>
    </citation>
    <scope>NUCLEOTIDE SEQUENCE [LARGE SCALE GENOMIC DNA]</scope>
    <source>
        <strain evidence="2 3">B36.5</strain>
    </source>
</reference>